<accession>A0A8T1VD95</accession>
<sequence>MERCSAPVQWRSQTEEGHVNSLFDVLDFSDQDFLAFCRSSGCTRPVQSLLHAIPTNCLITYHGSARNISDDVLILADKCTAVSRAADRTDEDYIYKYFLD</sequence>
<proteinExistence type="inferred from homology"/>
<gene>
    <name evidence="2" type="ORF">PHYPSEUDO_010553</name>
</gene>
<dbReference type="AlphaFoldDB" id="A0A8T1VD95"/>
<dbReference type="GO" id="GO:0052040">
    <property type="term" value="P:symbiont-mediated perturbation of host programmed cell death"/>
    <property type="evidence" value="ECO:0007669"/>
    <property type="project" value="UniProtKB-UniRule"/>
</dbReference>
<comment type="caution">
    <text evidence="2">The sequence shown here is derived from an EMBL/GenBank/DDBJ whole genome shotgun (WGS) entry which is preliminary data.</text>
</comment>
<dbReference type="Proteomes" id="UP000694044">
    <property type="component" value="Unassembled WGS sequence"/>
</dbReference>
<keyword evidence="1" id="KW-1015">Disulfide bond</keyword>
<dbReference type="InterPro" id="IPR002200">
    <property type="entry name" value="Elicitin"/>
</dbReference>
<organism evidence="2 3">
    <name type="scientific">Phytophthora pseudosyringae</name>
    <dbReference type="NCBI Taxonomy" id="221518"/>
    <lineage>
        <taxon>Eukaryota</taxon>
        <taxon>Sar</taxon>
        <taxon>Stramenopiles</taxon>
        <taxon>Oomycota</taxon>
        <taxon>Peronosporomycetes</taxon>
        <taxon>Peronosporales</taxon>
        <taxon>Peronosporaceae</taxon>
        <taxon>Phytophthora</taxon>
    </lineage>
</organism>
<name>A0A8T1VD95_9STRA</name>
<dbReference type="EMBL" id="JAGDFM010000453">
    <property type="protein sequence ID" value="KAG7378099.1"/>
    <property type="molecule type" value="Genomic_DNA"/>
</dbReference>
<evidence type="ECO:0000313" key="2">
    <source>
        <dbReference type="EMBL" id="KAG7378099.1"/>
    </source>
</evidence>
<evidence type="ECO:0000313" key="3">
    <source>
        <dbReference type="Proteomes" id="UP000694044"/>
    </source>
</evidence>
<keyword evidence="1" id="KW-0928">Hypersensitive response elicitation</keyword>
<comment type="similarity">
    <text evidence="1">Belongs to the elicitin family.</text>
</comment>
<protein>
    <recommendedName>
        <fullName evidence="1">Elicitin</fullName>
    </recommendedName>
</protein>
<keyword evidence="1" id="KW-0964">Secreted</keyword>
<dbReference type="SMART" id="SM01187">
    <property type="entry name" value="Elicitin"/>
    <property type="match status" value="1"/>
</dbReference>
<comment type="function">
    <text evidence="1">Induces local and distal defense responses (incompatible hypersensitive reaction) in plants from the solanaceae and cruciferae families. Elicits leaf necrosis and causes the accumulation of pathogenesis-related proteins. Might interact with the lipidic molecules of the plasma membrane.</text>
</comment>
<reference evidence="2" key="1">
    <citation type="submission" date="2021-02" db="EMBL/GenBank/DDBJ databases">
        <authorList>
            <person name="Palmer J.M."/>
        </authorList>
    </citation>
    <scope>NUCLEOTIDE SEQUENCE</scope>
    <source>
        <strain evidence="2">SCRP734</strain>
    </source>
</reference>
<dbReference type="OrthoDB" id="10396750at2759"/>
<evidence type="ECO:0000256" key="1">
    <source>
        <dbReference type="RuleBase" id="RU368111"/>
    </source>
</evidence>
<comment type="subcellular location">
    <subcellularLocation>
        <location evidence="1">Secreted</location>
    </subcellularLocation>
</comment>
<dbReference type="GO" id="GO:0005576">
    <property type="term" value="C:extracellular region"/>
    <property type="evidence" value="ECO:0007669"/>
    <property type="project" value="UniProtKB-SubCell"/>
</dbReference>
<keyword evidence="3" id="KW-1185">Reference proteome</keyword>
<dbReference type="Pfam" id="PF00964">
    <property type="entry name" value="Elicitin"/>
    <property type="match status" value="1"/>
</dbReference>